<dbReference type="PANTHER" id="PTHR30055">
    <property type="entry name" value="HTH-TYPE TRANSCRIPTIONAL REGULATOR RUTR"/>
    <property type="match status" value="1"/>
</dbReference>
<evidence type="ECO:0000256" key="2">
    <source>
        <dbReference type="ARBA" id="ARBA00023125"/>
    </source>
</evidence>
<accession>A0ABW7UC34</accession>
<evidence type="ECO:0000313" key="8">
    <source>
        <dbReference type="Proteomes" id="UP001611339"/>
    </source>
</evidence>
<proteinExistence type="predicted"/>
<dbReference type="Proteomes" id="UP001611339">
    <property type="component" value="Unassembled WGS sequence"/>
</dbReference>
<reference evidence="7 8" key="1">
    <citation type="submission" date="2024-10" db="EMBL/GenBank/DDBJ databases">
        <title>The Natural Products Discovery Center: Release of the First 8490 Sequenced Strains for Exploring Actinobacteria Biosynthetic Diversity.</title>
        <authorList>
            <person name="Kalkreuter E."/>
            <person name="Kautsar S.A."/>
            <person name="Yang D."/>
            <person name="Bader C.D."/>
            <person name="Teijaro C.N."/>
            <person name="Fluegel L."/>
            <person name="Davis C.M."/>
            <person name="Simpson J.R."/>
            <person name="Lauterbach L."/>
            <person name="Steele A.D."/>
            <person name="Gui C."/>
            <person name="Meng S."/>
            <person name="Li G."/>
            <person name="Viehrig K."/>
            <person name="Ye F."/>
            <person name="Su P."/>
            <person name="Kiefer A.F."/>
            <person name="Nichols A."/>
            <person name="Cepeda A.J."/>
            <person name="Yan W."/>
            <person name="Fan B."/>
            <person name="Jiang Y."/>
            <person name="Adhikari A."/>
            <person name="Zheng C.-J."/>
            <person name="Schuster L."/>
            <person name="Cowan T.M."/>
            <person name="Smanski M.J."/>
            <person name="Chevrette M.G."/>
            <person name="De Carvalho L.P.S."/>
            <person name="Shen B."/>
        </authorList>
    </citation>
    <scope>NUCLEOTIDE SEQUENCE [LARGE SCALE GENOMIC DNA]</scope>
    <source>
        <strain evidence="7 8">NPDC020602</strain>
    </source>
</reference>
<dbReference type="SUPFAM" id="SSF46689">
    <property type="entry name" value="Homeodomain-like"/>
    <property type="match status" value="1"/>
</dbReference>
<dbReference type="InterPro" id="IPR050109">
    <property type="entry name" value="HTH-type_TetR-like_transc_reg"/>
</dbReference>
<evidence type="ECO:0000256" key="1">
    <source>
        <dbReference type="ARBA" id="ARBA00023015"/>
    </source>
</evidence>
<keyword evidence="2 4" id="KW-0238">DNA-binding</keyword>
<protein>
    <submittedName>
        <fullName evidence="7">TetR family transcriptional regulator</fullName>
    </submittedName>
</protein>
<dbReference type="InterPro" id="IPR001647">
    <property type="entry name" value="HTH_TetR"/>
</dbReference>
<dbReference type="InterPro" id="IPR009057">
    <property type="entry name" value="Homeodomain-like_sf"/>
</dbReference>
<feature type="DNA-binding region" description="H-T-H motif" evidence="4">
    <location>
        <begin position="48"/>
        <end position="67"/>
    </location>
</feature>
<feature type="compositionally biased region" description="Gly residues" evidence="5">
    <location>
        <begin position="142"/>
        <end position="152"/>
    </location>
</feature>
<dbReference type="PANTHER" id="PTHR30055:SF151">
    <property type="entry name" value="TRANSCRIPTIONAL REGULATORY PROTEIN"/>
    <property type="match status" value="1"/>
</dbReference>
<gene>
    <name evidence="7" type="ORF">ACH407_20945</name>
</gene>
<dbReference type="PRINTS" id="PR00455">
    <property type="entry name" value="HTHTETR"/>
</dbReference>
<dbReference type="EMBL" id="JBIRUI010000009">
    <property type="protein sequence ID" value="MFI1716029.1"/>
    <property type="molecule type" value="Genomic_DNA"/>
</dbReference>
<dbReference type="Pfam" id="PF00440">
    <property type="entry name" value="TetR_N"/>
    <property type="match status" value="1"/>
</dbReference>
<evidence type="ECO:0000313" key="7">
    <source>
        <dbReference type="EMBL" id="MFI1716029.1"/>
    </source>
</evidence>
<keyword evidence="1" id="KW-0805">Transcription regulation</keyword>
<name>A0ABW7UC34_9ACTN</name>
<dbReference type="Gene3D" id="1.10.357.10">
    <property type="entry name" value="Tetracycline Repressor, domain 2"/>
    <property type="match status" value="2"/>
</dbReference>
<evidence type="ECO:0000256" key="5">
    <source>
        <dbReference type="SAM" id="MobiDB-lite"/>
    </source>
</evidence>
<dbReference type="RefSeq" id="WP_398710674.1">
    <property type="nucleotide sequence ID" value="NZ_JBIRUI010000009.1"/>
</dbReference>
<feature type="domain" description="HTH tetR-type" evidence="6">
    <location>
        <begin position="25"/>
        <end position="85"/>
    </location>
</feature>
<feature type="region of interest" description="Disordered" evidence="5">
    <location>
        <begin position="140"/>
        <end position="187"/>
    </location>
</feature>
<keyword evidence="8" id="KW-1185">Reference proteome</keyword>
<keyword evidence="3" id="KW-0804">Transcription</keyword>
<evidence type="ECO:0000259" key="6">
    <source>
        <dbReference type="PROSITE" id="PS50977"/>
    </source>
</evidence>
<dbReference type="Pfam" id="PF17928">
    <property type="entry name" value="TetR_C_22"/>
    <property type="match status" value="1"/>
</dbReference>
<dbReference type="PROSITE" id="PS50977">
    <property type="entry name" value="HTH_TETR_2"/>
    <property type="match status" value="1"/>
</dbReference>
<evidence type="ECO:0000256" key="4">
    <source>
        <dbReference type="PROSITE-ProRule" id="PRU00335"/>
    </source>
</evidence>
<evidence type="ECO:0000256" key="3">
    <source>
        <dbReference type="ARBA" id="ARBA00023163"/>
    </source>
</evidence>
<organism evidence="7 8">
    <name type="scientific">Streptomyces litmocidini</name>
    <dbReference type="NCBI Taxonomy" id="67318"/>
    <lineage>
        <taxon>Bacteria</taxon>
        <taxon>Bacillati</taxon>
        <taxon>Actinomycetota</taxon>
        <taxon>Actinomycetes</taxon>
        <taxon>Kitasatosporales</taxon>
        <taxon>Streptomycetaceae</taxon>
        <taxon>Streptomyces</taxon>
    </lineage>
</organism>
<comment type="caution">
    <text evidence="7">The sequence shown here is derived from an EMBL/GenBank/DDBJ whole genome shotgun (WGS) entry which is preliminary data.</text>
</comment>
<sequence length="264" mass="27622">MDPVPLPRPRTQPALRRAPVQQRSAERLARILDACAVLLDETGYEQLSTRAVAARAGVPIGSVYRFFGNKRAMVAALAHRNLDRYAERVSERLAGTPVLDARGAIDGVLDEFIEMKRTVPGFALVDFGVPAAAPGEAVTEGPAGGAVQGGAGDAANGSVEGGTGRPVEGEVEDEAEGPVDGSAGDPVEAVVEDPNRLVAERICALLATHLGRVADEELHRKVLVGVETADALVRLAFRTDPAGDPALVAETRCLLHAYLAPSLS</sequence>
<dbReference type="InterPro" id="IPR041674">
    <property type="entry name" value="TetR_C_22"/>
</dbReference>